<keyword evidence="3" id="KW-1185">Reference proteome</keyword>
<reference evidence="2 3" key="1">
    <citation type="submission" date="2020-04" db="EMBL/GenBank/DDBJ databases">
        <title>Novel species.</title>
        <authorList>
            <person name="Teo W.F.A."/>
            <person name="Lipun K."/>
            <person name="Srisuk N."/>
            <person name="Duangmal K."/>
        </authorList>
    </citation>
    <scope>NUCLEOTIDE SEQUENCE [LARGE SCALE GENOMIC DNA]</scope>
    <source>
        <strain evidence="2 3">K13G38</strain>
    </source>
</reference>
<comment type="caution">
    <text evidence="2">The sequence shown here is derived from an EMBL/GenBank/DDBJ whole genome shotgun (WGS) entry which is preliminary data.</text>
</comment>
<feature type="compositionally biased region" description="Polar residues" evidence="1">
    <location>
        <begin position="134"/>
        <end position="143"/>
    </location>
</feature>
<organism evidence="2 3">
    <name type="scientific">Amycolatopsis acididurans</name>
    <dbReference type="NCBI Taxonomy" id="2724524"/>
    <lineage>
        <taxon>Bacteria</taxon>
        <taxon>Bacillati</taxon>
        <taxon>Actinomycetota</taxon>
        <taxon>Actinomycetes</taxon>
        <taxon>Pseudonocardiales</taxon>
        <taxon>Pseudonocardiaceae</taxon>
        <taxon>Amycolatopsis</taxon>
    </lineage>
</organism>
<protein>
    <recommendedName>
        <fullName evidence="4">STAS domain-containing protein</fullName>
    </recommendedName>
</protein>
<name>A0ABX1J9T3_9PSEU</name>
<feature type="region of interest" description="Disordered" evidence="1">
    <location>
        <begin position="134"/>
        <end position="153"/>
    </location>
</feature>
<evidence type="ECO:0000256" key="1">
    <source>
        <dbReference type="SAM" id="MobiDB-lite"/>
    </source>
</evidence>
<dbReference type="InterPro" id="IPR036513">
    <property type="entry name" value="STAS_dom_sf"/>
</dbReference>
<accession>A0ABX1J9T3</accession>
<dbReference type="RefSeq" id="WP_168518687.1">
    <property type="nucleotide sequence ID" value="NZ_JAAXLS010000016.1"/>
</dbReference>
<gene>
    <name evidence="2" type="ORF">HFP15_22530</name>
</gene>
<proteinExistence type="predicted"/>
<evidence type="ECO:0000313" key="3">
    <source>
        <dbReference type="Proteomes" id="UP000715441"/>
    </source>
</evidence>
<evidence type="ECO:0008006" key="4">
    <source>
        <dbReference type="Google" id="ProtNLM"/>
    </source>
</evidence>
<dbReference type="Proteomes" id="UP000715441">
    <property type="component" value="Unassembled WGS sequence"/>
</dbReference>
<dbReference type="Gene3D" id="3.30.750.24">
    <property type="entry name" value="STAS domain"/>
    <property type="match status" value="1"/>
</dbReference>
<sequence length="153" mass="16918">MAFSATIHQRSHSERRLDLAGQVLEKDAASLEWLITGVILSEWPDRFEINLEGLREISTPTVNALLTGYVIAIEHGTSYHVLHASGQPRRVLDAAGVIEVLADSDDLGALLEAVVRLPGWRRRSRIRCSAWASSLNSNSTGNPLIQREPNVDR</sequence>
<dbReference type="EMBL" id="JAAXLS010000016">
    <property type="protein sequence ID" value="NKQ55659.1"/>
    <property type="molecule type" value="Genomic_DNA"/>
</dbReference>
<dbReference type="SUPFAM" id="SSF52091">
    <property type="entry name" value="SpoIIaa-like"/>
    <property type="match status" value="1"/>
</dbReference>
<evidence type="ECO:0000313" key="2">
    <source>
        <dbReference type="EMBL" id="NKQ55659.1"/>
    </source>
</evidence>